<evidence type="ECO:0000256" key="8">
    <source>
        <dbReference type="ARBA" id="ARBA00038868"/>
    </source>
</evidence>
<keyword evidence="5" id="KW-0720">Serine protease</keyword>
<evidence type="ECO:0000256" key="5">
    <source>
        <dbReference type="ARBA" id="ARBA00022825"/>
    </source>
</evidence>
<evidence type="ECO:0000256" key="9">
    <source>
        <dbReference type="SAM" id="SignalP"/>
    </source>
</evidence>
<dbReference type="PhylomeDB" id="B3N9J0"/>
<dbReference type="HOGENOM" id="CLU_006842_7_1_1"/>
<evidence type="ECO:0000313" key="11">
    <source>
        <dbReference type="EMBL" id="EDV57447.1"/>
    </source>
</evidence>
<keyword evidence="4 11" id="KW-0378">Hydrolase</keyword>
<comment type="catalytic activity">
    <reaction evidence="7">
        <text>Preferential cleavage: Arg-|-Xaa, Lys-|-Xaa.</text>
        <dbReference type="EC" id="3.4.21.4"/>
    </reaction>
</comment>
<keyword evidence="2" id="KW-0645">Protease</keyword>
<evidence type="ECO:0000256" key="1">
    <source>
        <dbReference type="ARBA" id="ARBA00004239"/>
    </source>
</evidence>
<proteinExistence type="predicted"/>
<keyword evidence="12" id="KW-1185">Reference proteome</keyword>
<dbReference type="SUPFAM" id="SSF50494">
    <property type="entry name" value="Trypsin-like serine proteases"/>
    <property type="match status" value="1"/>
</dbReference>
<evidence type="ECO:0000256" key="4">
    <source>
        <dbReference type="ARBA" id="ARBA00022801"/>
    </source>
</evidence>
<dbReference type="PROSITE" id="PS50240">
    <property type="entry name" value="TRYPSIN_DOM"/>
    <property type="match status" value="1"/>
</dbReference>
<name>B3N9J0_DROER</name>
<dbReference type="GO" id="GO:0004252">
    <property type="term" value="F:serine-type endopeptidase activity"/>
    <property type="evidence" value="ECO:0007669"/>
    <property type="project" value="UniProtKB-EC"/>
</dbReference>
<comment type="subcellular location">
    <subcellularLocation>
        <location evidence="1">Secreted</location>
        <location evidence="1">Extracellular space</location>
    </subcellularLocation>
</comment>
<keyword evidence="6" id="KW-1015">Disulfide bond</keyword>
<dbReference type="Pfam" id="PF00089">
    <property type="entry name" value="Trypsin"/>
    <property type="match status" value="1"/>
</dbReference>
<protein>
    <recommendedName>
        <fullName evidence="8">trypsin</fullName>
        <ecNumber evidence="8">3.4.21.4</ecNumber>
    </recommendedName>
</protein>
<dbReference type="OrthoDB" id="10059102at2759"/>
<dbReference type="InterPro" id="IPR009003">
    <property type="entry name" value="Peptidase_S1_PA"/>
</dbReference>
<evidence type="ECO:0000256" key="3">
    <source>
        <dbReference type="ARBA" id="ARBA00022729"/>
    </source>
</evidence>
<dbReference type="SMART" id="SM00020">
    <property type="entry name" value="Tryp_SPc"/>
    <property type="match status" value="1"/>
</dbReference>
<dbReference type="AlphaFoldDB" id="B3N9J0"/>
<feature type="domain" description="Peptidase S1" evidence="10">
    <location>
        <begin position="2"/>
        <end position="236"/>
    </location>
</feature>
<dbReference type="GO" id="GO:0005576">
    <property type="term" value="C:extracellular region"/>
    <property type="evidence" value="ECO:0007669"/>
    <property type="project" value="UniProtKB-SubCell"/>
</dbReference>
<dbReference type="Gene3D" id="2.40.10.10">
    <property type="entry name" value="Trypsin-like serine proteases"/>
    <property type="match status" value="2"/>
</dbReference>
<gene>
    <name evidence="11" type="primary">Dere\GG24535</name>
    <name evidence="11" type="synonym">dere_GLEANR_9253</name>
    <name evidence="11" type="synonym">GG24535</name>
    <name evidence="11" type="ORF">Dere_GG24535</name>
</gene>
<dbReference type="CDD" id="cd00190">
    <property type="entry name" value="Tryp_SPc"/>
    <property type="match status" value="1"/>
</dbReference>
<dbReference type="InterPro" id="IPR043504">
    <property type="entry name" value="Peptidase_S1_PA_chymotrypsin"/>
</dbReference>
<organism evidence="11 12">
    <name type="scientific">Drosophila erecta</name>
    <name type="common">Fruit fly</name>
    <dbReference type="NCBI Taxonomy" id="7220"/>
    <lineage>
        <taxon>Eukaryota</taxon>
        <taxon>Metazoa</taxon>
        <taxon>Ecdysozoa</taxon>
        <taxon>Arthropoda</taxon>
        <taxon>Hexapoda</taxon>
        <taxon>Insecta</taxon>
        <taxon>Pterygota</taxon>
        <taxon>Neoptera</taxon>
        <taxon>Endopterygota</taxon>
        <taxon>Diptera</taxon>
        <taxon>Brachycera</taxon>
        <taxon>Muscomorpha</taxon>
        <taxon>Ephydroidea</taxon>
        <taxon>Drosophilidae</taxon>
        <taxon>Drosophila</taxon>
        <taxon>Sophophora</taxon>
    </lineage>
</organism>
<dbReference type="Proteomes" id="UP000008711">
    <property type="component" value="Unassembled WGS sequence"/>
</dbReference>
<dbReference type="PANTHER" id="PTHR24276">
    <property type="entry name" value="POLYSERASE-RELATED"/>
    <property type="match status" value="1"/>
</dbReference>
<evidence type="ECO:0000313" key="12">
    <source>
        <dbReference type="Proteomes" id="UP000008711"/>
    </source>
</evidence>
<dbReference type="eggNOG" id="KOG3627">
    <property type="taxonomic scope" value="Eukaryota"/>
</dbReference>
<dbReference type="OMA" id="PLYLHGG"/>
<dbReference type="EMBL" id="CH954177">
    <property type="protein sequence ID" value="EDV57447.1"/>
    <property type="molecule type" value="Genomic_DNA"/>
</dbReference>
<dbReference type="EC" id="3.4.21.4" evidence="8"/>
<evidence type="ECO:0000256" key="6">
    <source>
        <dbReference type="ARBA" id="ARBA00023157"/>
    </source>
</evidence>
<evidence type="ECO:0000256" key="2">
    <source>
        <dbReference type="ARBA" id="ARBA00022670"/>
    </source>
</evidence>
<evidence type="ECO:0000256" key="7">
    <source>
        <dbReference type="ARBA" id="ARBA00036320"/>
    </source>
</evidence>
<dbReference type="InterPro" id="IPR001254">
    <property type="entry name" value="Trypsin_dom"/>
</dbReference>
<accession>B3N9J0</accession>
<dbReference type="InterPro" id="IPR050430">
    <property type="entry name" value="Peptidase_S1"/>
</dbReference>
<dbReference type="PANTHER" id="PTHR24276:SF91">
    <property type="entry name" value="AT26814P-RELATED"/>
    <property type="match status" value="1"/>
</dbReference>
<evidence type="ECO:0000259" key="10">
    <source>
        <dbReference type="PROSITE" id="PS50240"/>
    </source>
</evidence>
<feature type="signal peptide" evidence="9">
    <location>
        <begin position="1"/>
        <end position="17"/>
    </location>
</feature>
<reference evidence="11 12" key="2">
    <citation type="journal article" date="2008" name="Bioinformatics">
        <title>Assembly reconciliation.</title>
        <authorList>
            <person name="Zimin A.V."/>
            <person name="Smith D.R."/>
            <person name="Sutton G."/>
            <person name="Yorke J.A."/>
        </authorList>
    </citation>
    <scope>NUCLEOTIDE SEQUENCE [LARGE SCALE GENOMIC DNA]</scope>
    <source>
        <strain evidence="11 12">TSC#14021-0224.01</strain>
    </source>
</reference>
<sequence length="244" mass="26565">MLLKGFLLLFFTAQIAADFEAIGIEQVPWQASVQINSKHHCGGVIYSDDIILTIAECVRKARLEFISVRVGSAQINAGGSVLTVRKMRLQVLGLRRSDVALLQLRYPLYLGGDVQTISLASTSRPGTNASVSGWGHLSALNPSTAVLLRVDVRMQDHLKCATDHALKGRLIHLDEMCAAPTGKVPHACQKFVGAPLVANNLLYGILSWESACDVIKESTIYANIPMLKVWIDATAKLMNIFKIG</sequence>
<reference evidence="11 12" key="1">
    <citation type="journal article" date="2007" name="Nature">
        <title>Evolution of genes and genomes on the Drosophila phylogeny.</title>
        <authorList>
            <consortium name="Drosophila 12 Genomes Consortium"/>
            <person name="Clark A.G."/>
            <person name="Eisen M.B."/>
            <person name="Smith D.R."/>
            <person name="Bergman C.M."/>
            <person name="Oliver B."/>
            <person name="Markow T.A."/>
            <person name="Kaufman T.C."/>
            <person name="Kellis M."/>
            <person name="Gelbart W."/>
            <person name="Iyer V.N."/>
            <person name="Pollard D.A."/>
            <person name="Sackton T.B."/>
            <person name="Larracuente A.M."/>
            <person name="Singh N.D."/>
            <person name="Abad J.P."/>
            <person name="Abt D.N."/>
            <person name="Adryan B."/>
            <person name="Aguade M."/>
            <person name="Akashi H."/>
            <person name="Anderson W.W."/>
            <person name="Aquadro C.F."/>
            <person name="Ardell D.H."/>
            <person name="Arguello R."/>
            <person name="Artieri C.G."/>
            <person name="Barbash D.A."/>
            <person name="Barker D."/>
            <person name="Barsanti P."/>
            <person name="Batterham P."/>
            <person name="Batzoglou S."/>
            <person name="Begun D."/>
            <person name="Bhutkar A."/>
            <person name="Blanco E."/>
            <person name="Bosak S.A."/>
            <person name="Bradley R.K."/>
            <person name="Brand A.D."/>
            <person name="Brent M.R."/>
            <person name="Brooks A.N."/>
            <person name="Brown R.H."/>
            <person name="Butlin R.K."/>
            <person name="Caggese C."/>
            <person name="Calvi B.R."/>
            <person name="Bernardo de Carvalho A."/>
            <person name="Caspi A."/>
            <person name="Castrezana S."/>
            <person name="Celniker S.E."/>
            <person name="Chang J.L."/>
            <person name="Chapple C."/>
            <person name="Chatterji S."/>
            <person name="Chinwalla A."/>
            <person name="Civetta A."/>
            <person name="Clifton S.W."/>
            <person name="Comeron J.M."/>
            <person name="Costello J.C."/>
            <person name="Coyne J.A."/>
            <person name="Daub J."/>
            <person name="David R.G."/>
            <person name="Delcher A.L."/>
            <person name="Delehaunty K."/>
            <person name="Do C.B."/>
            <person name="Ebling H."/>
            <person name="Edwards K."/>
            <person name="Eickbush T."/>
            <person name="Evans J.D."/>
            <person name="Filipski A."/>
            <person name="Findeiss S."/>
            <person name="Freyhult E."/>
            <person name="Fulton L."/>
            <person name="Fulton R."/>
            <person name="Garcia A.C."/>
            <person name="Gardiner A."/>
            <person name="Garfield D.A."/>
            <person name="Garvin B.E."/>
            <person name="Gibson G."/>
            <person name="Gilbert D."/>
            <person name="Gnerre S."/>
            <person name="Godfrey J."/>
            <person name="Good R."/>
            <person name="Gotea V."/>
            <person name="Gravely B."/>
            <person name="Greenberg A.J."/>
            <person name="Griffiths-Jones S."/>
            <person name="Gross S."/>
            <person name="Guigo R."/>
            <person name="Gustafson E.A."/>
            <person name="Haerty W."/>
            <person name="Hahn M.W."/>
            <person name="Halligan D.L."/>
            <person name="Halpern A.L."/>
            <person name="Halter G.M."/>
            <person name="Han M.V."/>
            <person name="Heger A."/>
            <person name="Hillier L."/>
            <person name="Hinrichs A.S."/>
            <person name="Holmes I."/>
            <person name="Hoskins R.A."/>
            <person name="Hubisz M.J."/>
            <person name="Hultmark D."/>
            <person name="Huntley M.A."/>
            <person name="Jaffe D.B."/>
            <person name="Jagadeeshan S."/>
            <person name="Jeck W.R."/>
            <person name="Johnson J."/>
            <person name="Jones C.D."/>
            <person name="Jordan W.C."/>
            <person name="Karpen G.H."/>
            <person name="Kataoka E."/>
            <person name="Keightley P.D."/>
            <person name="Kheradpour P."/>
            <person name="Kirkness E.F."/>
            <person name="Koerich L.B."/>
            <person name="Kristiansen K."/>
            <person name="Kudrna D."/>
            <person name="Kulathinal R.J."/>
            <person name="Kumar S."/>
            <person name="Kwok R."/>
            <person name="Lander E."/>
            <person name="Langley C.H."/>
            <person name="Lapoint R."/>
            <person name="Lazzaro B.P."/>
            <person name="Lee S.J."/>
            <person name="Levesque L."/>
            <person name="Li R."/>
            <person name="Lin C.F."/>
            <person name="Lin M.F."/>
            <person name="Lindblad-Toh K."/>
            <person name="Llopart A."/>
            <person name="Long M."/>
            <person name="Low L."/>
            <person name="Lozovsky E."/>
            <person name="Lu J."/>
            <person name="Luo M."/>
            <person name="Machado C.A."/>
            <person name="Makalowski W."/>
            <person name="Marzo M."/>
            <person name="Matsuda M."/>
            <person name="Matzkin L."/>
            <person name="McAllister B."/>
            <person name="McBride C.S."/>
            <person name="McKernan B."/>
            <person name="McKernan K."/>
            <person name="Mendez-Lago M."/>
            <person name="Minx P."/>
            <person name="Mollenhauer M.U."/>
            <person name="Montooth K."/>
            <person name="Mount S.M."/>
            <person name="Mu X."/>
            <person name="Myers E."/>
            <person name="Negre B."/>
            <person name="Newfeld S."/>
            <person name="Nielsen R."/>
            <person name="Noor M.A."/>
            <person name="O'Grady P."/>
            <person name="Pachter L."/>
            <person name="Papaceit M."/>
            <person name="Parisi M.J."/>
            <person name="Parisi M."/>
            <person name="Parts L."/>
            <person name="Pedersen J.S."/>
            <person name="Pesole G."/>
            <person name="Phillippy A.M."/>
            <person name="Ponting C.P."/>
            <person name="Pop M."/>
            <person name="Porcelli D."/>
            <person name="Powell J.R."/>
            <person name="Prohaska S."/>
            <person name="Pruitt K."/>
            <person name="Puig M."/>
            <person name="Quesneville H."/>
            <person name="Ram K.R."/>
            <person name="Rand D."/>
            <person name="Rasmussen M.D."/>
            <person name="Reed L.K."/>
            <person name="Reenan R."/>
            <person name="Reily A."/>
            <person name="Remington K.A."/>
            <person name="Rieger T.T."/>
            <person name="Ritchie M.G."/>
            <person name="Robin C."/>
            <person name="Rogers Y.H."/>
            <person name="Rohde C."/>
            <person name="Rozas J."/>
            <person name="Rubenfield M.J."/>
            <person name="Ruiz A."/>
            <person name="Russo S."/>
            <person name="Salzberg S.L."/>
            <person name="Sanchez-Gracia A."/>
            <person name="Saranga D.J."/>
            <person name="Sato H."/>
            <person name="Schaeffer S.W."/>
            <person name="Schatz M.C."/>
            <person name="Schlenke T."/>
            <person name="Schwartz R."/>
            <person name="Segarra C."/>
            <person name="Singh R.S."/>
            <person name="Sirot L."/>
            <person name="Sirota M."/>
            <person name="Sisneros N.B."/>
            <person name="Smith C.D."/>
            <person name="Smith T.F."/>
            <person name="Spieth J."/>
            <person name="Stage D.E."/>
            <person name="Stark A."/>
            <person name="Stephan W."/>
            <person name="Strausberg R.L."/>
            <person name="Strempel S."/>
            <person name="Sturgill D."/>
            <person name="Sutton G."/>
            <person name="Sutton G.G."/>
            <person name="Tao W."/>
            <person name="Teichmann S."/>
            <person name="Tobari Y.N."/>
            <person name="Tomimura Y."/>
            <person name="Tsolas J.M."/>
            <person name="Valente V.L."/>
            <person name="Venter E."/>
            <person name="Venter J.C."/>
            <person name="Vicario S."/>
            <person name="Vieira F.G."/>
            <person name="Vilella A.J."/>
            <person name="Villasante A."/>
            <person name="Walenz B."/>
            <person name="Wang J."/>
            <person name="Wasserman M."/>
            <person name="Watts T."/>
            <person name="Wilson D."/>
            <person name="Wilson R.K."/>
            <person name="Wing R.A."/>
            <person name="Wolfner M.F."/>
            <person name="Wong A."/>
            <person name="Wong G.K."/>
            <person name="Wu C.I."/>
            <person name="Wu G."/>
            <person name="Yamamoto D."/>
            <person name="Yang H.P."/>
            <person name="Yang S.P."/>
            <person name="Yorke J.A."/>
            <person name="Yoshida K."/>
            <person name="Zdobnov E."/>
            <person name="Zhang P."/>
            <person name="Zhang Y."/>
            <person name="Zimin A.V."/>
            <person name="Baldwin J."/>
            <person name="Abdouelleil A."/>
            <person name="Abdulkadir J."/>
            <person name="Abebe A."/>
            <person name="Abera B."/>
            <person name="Abreu J."/>
            <person name="Acer S.C."/>
            <person name="Aftuck L."/>
            <person name="Alexander A."/>
            <person name="An P."/>
            <person name="Anderson E."/>
            <person name="Anderson S."/>
            <person name="Arachi H."/>
            <person name="Azer M."/>
            <person name="Bachantsang P."/>
            <person name="Barry A."/>
            <person name="Bayul T."/>
            <person name="Berlin A."/>
            <person name="Bessette D."/>
            <person name="Bloom T."/>
            <person name="Blye J."/>
            <person name="Boguslavskiy L."/>
            <person name="Bonnet C."/>
            <person name="Boukhgalter B."/>
            <person name="Bourzgui I."/>
            <person name="Brown A."/>
            <person name="Cahill P."/>
            <person name="Channer S."/>
            <person name="Cheshatsang Y."/>
            <person name="Chuda L."/>
            <person name="Citroen M."/>
            <person name="Collymore A."/>
            <person name="Cooke P."/>
            <person name="Costello M."/>
            <person name="D'Aco K."/>
            <person name="Daza R."/>
            <person name="De Haan G."/>
            <person name="DeGray S."/>
            <person name="DeMaso C."/>
            <person name="Dhargay N."/>
            <person name="Dooley K."/>
            <person name="Dooley E."/>
            <person name="Doricent M."/>
            <person name="Dorje P."/>
            <person name="Dorjee K."/>
            <person name="Dupes A."/>
            <person name="Elong R."/>
            <person name="Falk J."/>
            <person name="Farina A."/>
            <person name="Faro S."/>
            <person name="Ferguson D."/>
            <person name="Fisher S."/>
            <person name="Foley C.D."/>
            <person name="Franke A."/>
            <person name="Friedrich D."/>
            <person name="Gadbois L."/>
            <person name="Gearin G."/>
            <person name="Gearin C.R."/>
            <person name="Giannoukos G."/>
            <person name="Goode T."/>
            <person name="Graham J."/>
            <person name="Grandbois E."/>
            <person name="Grewal S."/>
            <person name="Gyaltsen K."/>
            <person name="Hafez N."/>
            <person name="Hagos B."/>
            <person name="Hall J."/>
            <person name="Henson C."/>
            <person name="Hollinger A."/>
            <person name="Honan T."/>
            <person name="Huard M.D."/>
            <person name="Hughes L."/>
            <person name="Hurhula B."/>
            <person name="Husby M.E."/>
            <person name="Kamat A."/>
            <person name="Kanga B."/>
            <person name="Kashin S."/>
            <person name="Khazanovich D."/>
            <person name="Kisner P."/>
            <person name="Lance K."/>
            <person name="Lara M."/>
            <person name="Lee W."/>
            <person name="Lennon N."/>
            <person name="Letendre F."/>
            <person name="LeVine R."/>
            <person name="Lipovsky A."/>
            <person name="Liu X."/>
            <person name="Liu J."/>
            <person name="Liu S."/>
            <person name="Lokyitsang T."/>
            <person name="Lokyitsang Y."/>
            <person name="Lubonja R."/>
            <person name="Lui A."/>
            <person name="MacDonald P."/>
            <person name="Magnisalis V."/>
            <person name="Maru K."/>
            <person name="Matthews C."/>
            <person name="McCusker W."/>
            <person name="McDonough S."/>
            <person name="Mehta T."/>
            <person name="Meldrim J."/>
            <person name="Meneus L."/>
            <person name="Mihai O."/>
            <person name="Mihalev A."/>
            <person name="Mihova T."/>
            <person name="Mittelman R."/>
            <person name="Mlenga V."/>
            <person name="Montmayeur A."/>
            <person name="Mulrain L."/>
            <person name="Navidi A."/>
            <person name="Naylor J."/>
            <person name="Negash T."/>
            <person name="Nguyen T."/>
            <person name="Nguyen N."/>
            <person name="Nicol R."/>
            <person name="Norbu C."/>
            <person name="Norbu N."/>
            <person name="Novod N."/>
            <person name="O'Neill B."/>
            <person name="Osman S."/>
            <person name="Markiewicz E."/>
            <person name="Oyono O.L."/>
            <person name="Patti C."/>
            <person name="Phunkhang P."/>
            <person name="Pierre F."/>
            <person name="Priest M."/>
            <person name="Raghuraman S."/>
            <person name="Rege F."/>
            <person name="Reyes R."/>
            <person name="Rise C."/>
            <person name="Rogov P."/>
            <person name="Ross K."/>
            <person name="Ryan E."/>
            <person name="Settipalli S."/>
            <person name="Shea T."/>
            <person name="Sherpa N."/>
            <person name="Shi L."/>
            <person name="Shih D."/>
            <person name="Sparrow T."/>
            <person name="Spaulding J."/>
            <person name="Stalker J."/>
            <person name="Stange-Thomann N."/>
            <person name="Stavropoulos S."/>
            <person name="Stone C."/>
            <person name="Strader C."/>
            <person name="Tesfaye S."/>
            <person name="Thomson T."/>
            <person name="Thoulutsang Y."/>
            <person name="Thoulutsang D."/>
            <person name="Topham K."/>
            <person name="Topping I."/>
            <person name="Tsamla T."/>
            <person name="Vassiliev H."/>
            <person name="Vo A."/>
            <person name="Wangchuk T."/>
            <person name="Wangdi T."/>
            <person name="Weiand M."/>
            <person name="Wilkinson J."/>
            <person name="Wilson A."/>
            <person name="Yadav S."/>
            <person name="Young G."/>
            <person name="Yu Q."/>
            <person name="Zembek L."/>
            <person name="Zhong D."/>
            <person name="Zimmer A."/>
            <person name="Zwirko Z."/>
            <person name="Jaffe D.B."/>
            <person name="Alvarez P."/>
            <person name="Brockman W."/>
            <person name="Butler J."/>
            <person name="Chin C."/>
            <person name="Gnerre S."/>
            <person name="Grabherr M."/>
            <person name="Kleber M."/>
            <person name="Mauceli E."/>
            <person name="MacCallum I."/>
        </authorList>
    </citation>
    <scope>NUCLEOTIDE SEQUENCE [LARGE SCALE GENOMIC DNA]</scope>
    <source>
        <strain evidence="11 12">TSC#14021-0224.01</strain>
    </source>
</reference>
<keyword evidence="3 9" id="KW-0732">Signal</keyword>
<dbReference type="GO" id="GO:0006508">
    <property type="term" value="P:proteolysis"/>
    <property type="evidence" value="ECO:0007669"/>
    <property type="project" value="UniProtKB-KW"/>
</dbReference>
<dbReference type="KEGG" id="der:6541405"/>
<feature type="chain" id="PRO_5002794325" description="trypsin" evidence="9">
    <location>
        <begin position="18"/>
        <end position="244"/>
    </location>
</feature>